<dbReference type="Proteomes" id="UP000800981">
    <property type="component" value="Unassembled WGS sequence"/>
</dbReference>
<dbReference type="SUPFAM" id="SSF53756">
    <property type="entry name" value="UDP-Glycosyltransferase/glycogen phosphorylase"/>
    <property type="match status" value="1"/>
</dbReference>
<name>A0ABX0GTN8_9ACTN</name>
<dbReference type="InterPro" id="IPR002201">
    <property type="entry name" value="Glyco_trans_9"/>
</dbReference>
<organism evidence="3 4">
    <name type="scientific">Motilibacter deserti</name>
    <dbReference type="NCBI Taxonomy" id="2714956"/>
    <lineage>
        <taxon>Bacteria</taxon>
        <taxon>Bacillati</taxon>
        <taxon>Actinomycetota</taxon>
        <taxon>Actinomycetes</taxon>
        <taxon>Motilibacterales</taxon>
        <taxon>Motilibacteraceae</taxon>
        <taxon>Motilibacter</taxon>
    </lineage>
</organism>
<evidence type="ECO:0000313" key="4">
    <source>
        <dbReference type="Proteomes" id="UP000800981"/>
    </source>
</evidence>
<keyword evidence="1" id="KW-0328">Glycosyltransferase</keyword>
<evidence type="ECO:0000313" key="3">
    <source>
        <dbReference type="EMBL" id="NHC14152.1"/>
    </source>
</evidence>
<reference evidence="3 4" key="1">
    <citation type="submission" date="2020-03" db="EMBL/GenBank/DDBJ databases">
        <title>Two novel Motilibacter sp.</title>
        <authorList>
            <person name="Liu S."/>
        </authorList>
    </citation>
    <scope>NUCLEOTIDE SEQUENCE [LARGE SCALE GENOMIC DNA]</scope>
    <source>
        <strain evidence="3 4">E257</strain>
    </source>
</reference>
<dbReference type="CDD" id="cd03789">
    <property type="entry name" value="GT9_LPS_heptosyltransferase"/>
    <property type="match status" value="1"/>
</dbReference>
<accession>A0ABX0GTN8</accession>
<gene>
    <name evidence="3" type="ORF">G9H71_10200</name>
</gene>
<dbReference type="Gene3D" id="3.40.50.2000">
    <property type="entry name" value="Glycogen Phosphorylase B"/>
    <property type="match status" value="2"/>
</dbReference>
<dbReference type="InterPro" id="IPR051199">
    <property type="entry name" value="LPS_LOS_Heptosyltrfase"/>
</dbReference>
<comment type="caution">
    <text evidence="3">The sequence shown here is derived from an EMBL/GenBank/DDBJ whole genome shotgun (WGS) entry which is preliminary data.</text>
</comment>
<protein>
    <submittedName>
        <fullName evidence="3">Glycosyltransferase family 9 protein</fullName>
    </submittedName>
</protein>
<dbReference type="PANTHER" id="PTHR30160">
    <property type="entry name" value="TETRAACYLDISACCHARIDE 4'-KINASE-RELATED"/>
    <property type="match status" value="1"/>
</dbReference>
<sequence>MEPSAESAPPGTPRPSALVLRALGLGDLLTAVPALRGLRRALPGHRLVLATPDALAPVALLSGAVDATTDARGLDGPLAWDGPPPAVAVNLHGSGPQSHQLLASLRPGRLLAFANTAAGVEGPAWEPAEHERVRWCRLVASQLEPCEPDDLVLARPDAGSPAPGAVVVHPGAAYASRRWPVERFAEVAATLRAAGHRIVVTGSAGERGLAERLAAGAGLPADDVLAGSTSLLELAALVADAALVVSGDTGIAHLAFAYERPSVTVFGPAPPARWGPPPPGRHVVVWHGDPDDPWREGDVFGASPVPELLDVAVPEVLDAAKRALRA</sequence>
<evidence type="ECO:0000256" key="2">
    <source>
        <dbReference type="ARBA" id="ARBA00022679"/>
    </source>
</evidence>
<proteinExistence type="predicted"/>
<dbReference type="EMBL" id="JAANNP010000004">
    <property type="protein sequence ID" value="NHC14152.1"/>
    <property type="molecule type" value="Genomic_DNA"/>
</dbReference>
<keyword evidence="4" id="KW-1185">Reference proteome</keyword>
<dbReference type="Pfam" id="PF01075">
    <property type="entry name" value="Glyco_transf_9"/>
    <property type="match status" value="1"/>
</dbReference>
<keyword evidence="2" id="KW-0808">Transferase</keyword>
<dbReference type="PANTHER" id="PTHR30160:SF1">
    <property type="entry name" value="LIPOPOLYSACCHARIDE 1,2-N-ACETYLGLUCOSAMINETRANSFERASE-RELATED"/>
    <property type="match status" value="1"/>
</dbReference>
<evidence type="ECO:0000256" key="1">
    <source>
        <dbReference type="ARBA" id="ARBA00022676"/>
    </source>
</evidence>